<dbReference type="NCBIfam" id="NF008286">
    <property type="entry name" value="PRK11064.1"/>
    <property type="match status" value="1"/>
</dbReference>
<dbReference type="Pfam" id="PF00984">
    <property type="entry name" value="UDPG_MGDP_dh"/>
    <property type="match status" value="1"/>
</dbReference>
<dbReference type="GO" id="GO:0051287">
    <property type="term" value="F:NAD binding"/>
    <property type="evidence" value="ECO:0007669"/>
    <property type="project" value="InterPro"/>
</dbReference>
<protein>
    <submittedName>
        <fullName evidence="5">UDP-N-acetyl-D-mannosamine dehydrogenase</fullName>
        <ecNumber evidence="5">1.1.1.336</ecNumber>
    </submittedName>
</protein>
<dbReference type="SUPFAM" id="SSF48179">
    <property type="entry name" value="6-phosphogluconate dehydrogenase C-terminal domain-like"/>
    <property type="match status" value="1"/>
</dbReference>
<dbReference type="EC" id="1.1.1.336" evidence="5"/>
<reference evidence="5 6" key="1">
    <citation type="submission" date="2019-08" db="EMBL/GenBank/DDBJ databases">
        <title>Luteimonas viscosus sp. nov., isolated from soil of a sunflower field.</title>
        <authorList>
            <person name="Jianli Z."/>
            <person name="Ying Z."/>
        </authorList>
    </citation>
    <scope>NUCLEOTIDE SEQUENCE [LARGE SCALE GENOMIC DNA]</scope>
    <source>
        <strain evidence="5 6">XBU10</strain>
    </source>
</reference>
<evidence type="ECO:0000313" key="5">
    <source>
        <dbReference type="EMBL" id="TYT27627.1"/>
    </source>
</evidence>
<dbReference type="Gene3D" id="1.20.5.100">
    <property type="entry name" value="Cytochrome c1, transmembrane anchor, C-terminal"/>
    <property type="match status" value="1"/>
</dbReference>
<dbReference type="PANTHER" id="PTHR43491">
    <property type="entry name" value="UDP-N-ACETYL-D-MANNOSAMINE DEHYDROGENASE"/>
    <property type="match status" value="1"/>
</dbReference>
<dbReference type="NCBIfam" id="TIGR03026">
    <property type="entry name" value="NDP-sugDHase"/>
    <property type="match status" value="1"/>
</dbReference>
<evidence type="ECO:0000313" key="6">
    <source>
        <dbReference type="Proteomes" id="UP000324973"/>
    </source>
</evidence>
<dbReference type="AlphaFoldDB" id="A0A5D4XSE7"/>
<keyword evidence="2" id="KW-0520">NAD</keyword>
<dbReference type="PIRSF" id="PIRSF500136">
    <property type="entry name" value="UDP_ManNAc_DH"/>
    <property type="match status" value="1"/>
</dbReference>
<accession>A0A5D4XSE7</accession>
<dbReference type="GO" id="GO:0089714">
    <property type="term" value="F:UDP-N-acetyl-D-mannosamine dehydrogenase activity"/>
    <property type="evidence" value="ECO:0007669"/>
    <property type="project" value="UniProtKB-EC"/>
</dbReference>
<dbReference type="InterPro" id="IPR001732">
    <property type="entry name" value="UDP-Glc/GDP-Man_DH_N"/>
</dbReference>
<dbReference type="InterPro" id="IPR014027">
    <property type="entry name" value="UDP-Glc/GDP-Man_DH_C"/>
</dbReference>
<dbReference type="InterPro" id="IPR028359">
    <property type="entry name" value="UDP_ManNAc/GlcNAc_DH"/>
</dbReference>
<dbReference type="InterPro" id="IPR008927">
    <property type="entry name" value="6-PGluconate_DH-like_C_sf"/>
</dbReference>
<dbReference type="GO" id="GO:0016628">
    <property type="term" value="F:oxidoreductase activity, acting on the CH-CH group of donors, NAD or NADP as acceptor"/>
    <property type="evidence" value="ECO:0007669"/>
    <property type="project" value="InterPro"/>
</dbReference>
<dbReference type="PANTHER" id="PTHR43491:SF1">
    <property type="entry name" value="UDP-N-ACETYL-D-MANNOSAMINE DEHYDROGENASE"/>
    <property type="match status" value="1"/>
</dbReference>
<dbReference type="InterPro" id="IPR036220">
    <property type="entry name" value="UDP-Glc/GDP-Man_DH_C_sf"/>
</dbReference>
<dbReference type="InterPro" id="IPR014026">
    <property type="entry name" value="UDP-Glc/GDP-Man_DH_dimer"/>
</dbReference>
<keyword evidence="1 5" id="KW-0560">Oxidoreductase</keyword>
<organism evidence="5 6">
    <name type="scientific">Luteimonas viscosa</name>
    <dbReference type="NCBI Taxonomy" id="1132694"/>
    <lineage>
        <taxon>Bacteria</taxon>
        <taxon>Pseudomonadati</taxon>
        <taxon>Pseudomonadota</taxon>
        <taxon>Gammaproteobacteria</taxon>
        <taxon>Lysobacterales</taxon>
        <taxon>Lysobacteraceae</taxon>
        <taxon>Luteimonas</taxon>
    </lineage>
</organism>
<comment type="similarity">
    <text evidence="3">Belongs to the UDP-glucose/GDP-mannose dehydrogenase family.</text>
</comment>
<dbReference type="Gene3D" id="3.40.50.720">
    <property type="entry name" value="NAD(P)-binding Rossmann-like Domain"/>
    <property type="match status" value="2"/>
</dbReference>
<evidence type="ECO:0000256" key="1">
    <source>
        <dbReference type="ARBA" id="ARBA00023002"/>
    </source>
</evidence>
<gene>
    <name evidence="5" type="primary">wecC</name>
    <name evidence="5" type="ORF">FZO89_13130</name>
</gene>
<evidence type="ECO:0000259" key="4">
    <source>
        <dbReference type="SMART" id="SM00984"/>
    </source>
</evidence>
<dbReference type="Pfam" id="PF03721">
    <property type="entry name" value="UDPG_MGDP_dh_N"/>
    <property type="match status" value="1"/>
</dbReference>
<dbReference type="InterPro" id="IPR036291">
    <property type="entry name" value="NAD(P)-bd_dom_sf"/>
</dbReference>
<sequence>MSRIDENGQEQTLAIIGLGYIGLPTASMFAASGVRVHGVDINPNTVETINQGKAHIEEGDLDDLVARVVGSGRLSAHLEPMQADAYIIAVPTPVSHDAIRRPDLSYVMAAGRSIARHLRKGNLVILESTSPVGTTEQLRDALAELRPDLVFPGQGEDADVHIAYCPERIIPGRMLRELVENDRIIGGMTKQCGEIAAALYGKFVKGECLLTDNRTAEMVKLTENAYRDVNIAFANELSMVCDELGIDAWDVIEFSNRHPRVSILNPGPGVGGHCIAVDPWFIVASSPERAQLIHQARKVNDYKPEHVIAQVEQALAENPDAKVACLGLSYKPDVDDFRESPALDIAIRLARRLPGRVLCSDPYAHALGNAGHGDIDLGMVPAEEAVEQADIVVFLVGHAKFRGLSITEGKRVIDTVGFLRRQA</sequence>
<dbReference type="Pfam" id="PF03720">
    <property type="entry name" value="UDPG_MGDP_dh_C"/>
    <property type="match status" value="1"/>
</dbReference>
<feature type="domain" description="UDP-glucose/GDP-mannose dehydrogenase C-terminal" evidence="4">
    <location>
        <begin position="324"/>
        <end position="421"/>
    </location>
</feature>
<dbReference type="EMBL" id="VTFT01000001">
    <property type="protein sequence ID" value="TYT27627.1"/>
    <property type="molecule type" value="Genomic_DNA"/>
</dbReference>
<dbReference type="SUPFAM" id="SSF51735">
    <property type="entry name" value="NAD(P)-binding Rossmann-fold domains"/>
    <property type="match status" value="1"/>
</dbReference>
<dbReference type="InterPro" id="IPR017476">
    <property type="entry name" value="UDP-Glc/GDP-Man"/>
</dbReference>
<dbReference type="SMART" id="SM00984">
    <property type="entry name" value="UDPG_MGDP_dh_C"/>
    <property type="match status" value="1"/>
</dbReference>
<name>A0A5D4XSE7_9GAMM</name>
<evidence type="ECO:0000256" key="3">
    <source>
        <dbReference type="PIRNR" id="PIRNR000124"/>
    </source>
</evidence>
<comment type="caution">
    <text evidence="5">The sequence shown here is derived from an EMBL/GenBank/DDBJ whole genome shotgun (WGS) entry which is preliminary data.</text>
</comment>
<dbReference type="GO" id="GO:0000271">
    <property type="term" value="P:polysaccharide biosynthetic process"/>
    <property type="evidence" value="ECO:0007669"/>
    <property type="project" value="InterPro"/>
</dbReference>
<proteinExistence type="inferred from homology"/>
<evidence type="ECO:0000256" key="2">
    <source>
        <dbReference type="ARBA" id="ARBA00023027"/>
    </source>
</evidence>
<dbReference type="Proteomes" id="UP000324973">
    <property type="component" value="Unassembled WGS sequence"/>
</dbReference>
<dbReference type="PIRSF" id="PIRSF000124">
    <property type="entry name" value="UDPglc_GDPman_dh"/>
    <property type="match status" value="1"/>
</dbReference>
<dbReference type="OrthoDB" id="9803238at2"/>
<keyword evidence="6" id="KW-1185">Reference proteome</keyword>
<dbReference type="SUPFAM" id="SSF52413">
    <property type="entry name" value="UDP-glucose/GDP-mannose dehydrogenase C-terminal domain"/>
    <property type="match status" value="1"/>
</dbReference>